<keyword evidence="1" id="KW-0812">Transmembrane</keyword>
<feature type="domain" description="PapC-like C-terminal" evidence="2">
    <location>
        <begin position="665"/>
        <end position="725"/>
    </location>
</feature>
<dbReference type="AlphaFoldDB" id="A0A6S7AEB9"/>
<dbReference type="InterPro" id="IPR042186">
    <property type="entry name" value="FimD_plug_dom"/>
</dbReference>
<protein>
    <submittedName>
        <fullName evidence="3">F1 capsule-anchoring protein</fullName>
    </submittedName>
</protein>
<gene>
    <name evidence="3" type="primary">caf1A_1</name>
    <name evidence="3" type="ORF">LMG3441_04301</name>
</gene>
<dbReference type="PANTHER" id="PTHR30451">
    <property type="entry name" value="OUTER MEMBRANE USHER PROTEIN"/>
    <property type="match status" value="1"/>
</dbReference>
<evidence type="ECO:0000256" key="1">
    <source>
        <dbReference type="RuleBase" id="RU003884"/>
    </source>
</evidence>
<dbReference type="InterPro" id="IPR025949">
    <property type="entry name" value="PapC-like_C"/>
</dbReference>
<comment type="similarity">
    <text evidence="1">Belongs to the fimbrial export usher family.</text>
</comment>
<dbReference type="PROSITE" id="PS01151">
    <property type="entry name" value="FIMBRIAL_USHER"/>
    <property type="match status" value="1"/>
</dbReference>
<organism evidence="3 4">
    <name type="scientific">Achromobacter kerstersii</name>
    <dbReference type="NCBI Taxonomy" id="1353890"/>
    <lineage>
        <taxon>Bacteria</taxon>
        <taxon>Pseudomonadati</taxon>
        <taxon>Pseudomonadota</taxon>
        <taxon>Betaproteobacteria</taxon>
        <taxon>Burkholderiales</taxon>
        <taxon>Alcaligenaceae</taxon>
        <taxon>Achromobacter</taxon>
    </lineage>
</organism>
<dbReference type="Pfam" id="PF13953">
    <property type="entry name" value="PapC_C"/>
    <property type="match status" value="1"/>
</dbReference>
<evidence type="ECO:0000313" key="4">
    <source>
        <dbReference type="Proteomes" id="UP000494269"/>
    </source>
</evidence>
<accession>A0A6S7AEB9</accession>
<dbReference type="Gene3D" id="2.60.40.2070">
    <property type="match status" value="1"/>
</dbReference>
<dbReference type="Gene3D" id="2.60.40.3110">
    <property type="match status" value="1"/>
</dbReference>
<dbReference type="Gene3D" id="2.60.40.2610">
    <property type="entry name" value="Outer membrane usher protein FimD, plug domain"/>
    <property type="match status" value="1"/>
</dbReference>
<dbReference type="Proteomes" id="UP000494269">
    <property type="component" value="Unassembled WGS sequence"/>
</dbReference>
<keyword evidence="1" id="KW-0813">Transport</keyword>
<dbReference type="PANTHER" id="PTHR30451:SF5">
    <property type="entry name" value="SLR0019 PROTEIN"/>
    <property type="match status" value="1"/>
</dbReference>
<proteinExistence type="inferred from homology"/>
<evidence type="ECO:0000259" key="2">
    <source>
        <dbReference type="Pfam" id="PF13953"/>
    </source>
</evidence>
<dbReference type="InterPro" id="IPR043142">
    <property type="entry name" value="PapC-like_C_sf"/>
</dbReference>
<keyword evidence="4" id="KW-1185">Reference proteome</keyword>
<reference evidence="3 4" key="1">
    <citation type="submission" date="2020-04" db="EMBL/GenBank/DDBJ databases">
        <authorList>
            <person name="De Canck E."/>
        </authorList>
    </citation>
    <scope>NUCLEOTIDE SEQUENCE [LARGE SCALE GENOMIC DNA]</scope>
    <source>
        <strain evidence="3 4">LMG 3441</strain>
    </source>
</reference>
<evidence type="ECO:0000313" key="3">
    <source>
        <dbReference type="EMBL" id="CAB3726730.1"/>
    </source>
</evidence>
<dbReference type="RefSeq" id="WP_175170894.1">
    <property type="nucleotide sequence ID" value="NZ_CADIJQ010000008.1"/>
</dbReference>
<comment type="subcellular location">
    <subcellularLocation>
        <location evidence="1">Cell outer membrane</location>
        <topology evidence="1">Multi-pass membrane protein</topology>
    </subcellularLocation>
</comment>
<dbReference type="InterPro" id="IPR000015">
    <property type="entry name" value="Fimb_usher"/>
</dbReference>
<sequence length="740" mass="79549">MSTLAGTLYLELVVNQRASGRVVPVQAMAGRFKVNAADLRHAGLPAAEPDGVWLDTMTGMTVHYDSGQQRLLLTVPPQWLPDQQLGETAVFARQIARSSAGGLLNYQIYSSMPNEGGGYTTAWNEARVFGTWGVLRNTGIYRWPHGAGRNATRGYQRYDTQWRYSDEGHAVTYEVGDLISNSLAWNRPARMAGVQVSRDFSVRPDVITYPLPQFSGEASVPTTVDLFIDGYRNSTTDVAPGPFTLTNVPFINGAGQAVVVTTDALGRQVSATVPFYVSSELLNPGMSDYSLAMGSLRQDYGSRSLAYAGWAGSGSLRYGLTRGLTLETHAEGAGQMRAAGLGAVFTVGNAGTFNAARSASVARGAAGHQTTVGYQYANRGFSMGVQHIQRTPDYADLSSLDRRYRTGRRSMQANASASMGWGGSLGAAYFDVRDQRSQRTRLLNLSWSKPLWGNSSMWVSSNRQVGGDGWSVLMQLLIPIGSRDTLSGGVERAADGRMTRRLDYQRSVAGDGGFGWDLAYGDAGQAGSYRQAGLAWRGEAAQVEGGVYGQKGQDTRWASANGSLVFMDGALMAANGIQDAFVLVSTDGVADVPVRYENQVVGRTNRNGHLLMPWAISYYSGKYEVDTLDLPSNYRTDVVEQRVAVRAGSGYLLEFPIARVGAASIVLHDASGAPIAIGARVSGEDGQTGVVGWDGIVYLEQLQARNTLRVAPPGGEACRVAFDLQPDLEEIAHVGPLVCR</sequence>
<name>A0A6S7AEB9_9BURK</name>
<dbReference type="EMBL" id="CADIJQ010000008">
    <property type="protein sequence ID" value="CAB3726730.1"/>
    <property type="molecule type" value="Genomic_DNA"/>
</dbReference>
<keyword evidence="1" id="KW-1029">Fimbrium biogenesis</keyword>
<dbReference type="GO" id="GO:0009279">
    <property type="term" value="C:cell outer membrane"/>
    <property type="evidence" value="ECO:0007669"/>
    <property type="project" value="UniProtKB-SubCell"/>
</dbReference>
<dbReference type="InterPro" id="IPR018030">
    <property type="entry name" value="Fimbrial_membr_usher_CS"/>
</dbReference>
<dbReference type="GO" id="GO:0009297">
    <property type="term" value="P:pilus assembly"/>
    <property type="evidence" value="ECO:0007669"/>
    <property type="project" value="InterPro"/>
</dbReference>
<dbReference type="Pfam" id="PF00577">
    <property type="entry name" value="Usher"/>
    <property type="match status" value="1"/>
</dbReference>
<keyword evidence="1" id="KW-0998">Cell outer membrane</keyword>
<dbReference type="GO" id="GO:0015473">
    <property type="term" value="F:fimbrial usher porin activity"/>
    <property type="evidence" value="ECO:0007669"/>
    <property type="project" value="InterPro"/>
</dbReference>
<keyword evidence="1" id="KW-0472">Membrane</keyword>